<dbReference type="Gene3D" id="1.50.10.100">
    <property type="entry name" value="Chondroitin AC/alginate lyase"/>
    <property type="match status" value="1"/>
</dbReference>
<reference evidence="7 9" key="1">
    <citation type="submission" date="2014-02" db="EMBL/GenBank/DDBJ databases">
        <title>Aquamicrobium defluvii Genome sequencing.</title>
        <authorList>
            <person name="Wang X."/>
        </authorList>
    </citation>
    <scope>NUCLEOTIDE SEQUENCE [LARGE SCALE GENOMIC DNA]</scope>
    <source>
        <strain evidence="7 9">W13Z1</strain>
    </source>
</reference>
<dbReference type="STRING" id="69279.BG36_08260"/>
<dbReference type="Pfam" id="PF16889">
    <property type="entry name" value="Hepar_II_III_N"/>
    <property type="match status" value="1"/>
</dbReference>
<dbReference type="EMBL" id="JENY01000002">
    <property type="protein sequence ID" value="EXL10138.1"/>
    <property type="molecule type" value="Genomic_DNA"/>
</dbReference>
<keyword evidence="4" id="KW-0456">Lyase</keyword>
<dbReference type="SUPFAM" id="SSF48230">
    <property type="entry name" value="Chondroitin AC/alginate lyase"/>
    <property type="match status" value="1"/>
</dbReference>
<dbReference type="Proteomes" id="UP000019849">
    <property type="component" value="Unassembled WGS sequence"/>
</dbReference>
<evidence type="ECO:0000256" key="2">
    <source>
        <dbReference type="ARBA" id="ARBA00022729"/>
    </source>
</evidence>
<dbReference type="Gene3D" id="2.70.98.70">
    <property type="match status" value="1"/>
</dbReference>
<dbReference type="OrthoDB" id="9763014at2"/>
<dbReference type="Proteomes" id="UP000294958">
    <property type="component" value="Unassembled WGS sequence"/>
</dbReference>
<keyword evidence="2" id="KW-0732">Signal</keyword>
<proteinExistence type="predicted"/>
<dbReference type="EMBL" id="SNZF01000005">
    <property type="protein sequence ID" value="TDR36469.1"/>
    <property type="molecule type" value="Genomic_DNA"/>
</dbReference>
<dbReference type="PANTHER" id="PTHR39210:SF1">
    <property type="entry name" value="HEPARIN-SULFATE LYASE"/>
    <property type="match status" value="1"/>
</dbReference>
<evidence type="ECO:0000313" key="9">
    <source>
        <dbReference type="Proteomes" id="UP000019849"/>
    </source>
</evidence>
<evidence type="ECO:0000256" key="3">
    <source>
        <dbReference type="ARBA" id="ARBA00022764"/>
    </source>
</evidence>
<dbReference type="InterPro" id="IPR008929">
    <property type="entry name" value="Chondroitin_lyas"/>
</dbReference>
<dbReference type="AlphaFoldDB" id="A0A011UW79"/>
<comment type="caution">
    <text evidence="7">The sequence shown here is derived from an EMBL/GenBank/DDBJ whole genome shotgun (WGS) entry which is preliminary data.</text>
</comment>
<evidence type="ECO:0000259" key="5">
    <source>
        <dbReference type="Pfam" id="PF07940"/>
    </source>
</evidence>
<feature type="domain" description="Heparin-sulfate lyase N-terminal" evidence="6">
    <location>
        <begin position="116"/>
        <end position="283"/>
    </location>
</feature>
<feature type="domain" description="Heparinase II/III-like C-terminal" evidence="5">
    <location>
        <begin position="314"/>
        <end position="540"/>
    </location>
</feature>
<evidence type="ECO:0000259" key="6">
    <source>
        <dbReference type="Pfam" id="PF16889"/>
    </source>
</evidence>
<dbReference type="PATRIC" id="fig|69279.3.peg.557"/>
<evidence type="ECO:0000313" key="7">
    <source>
        <dbReference type="EMBL" id="EXL10138.1"/>
    </source>
</evidence>
<dbReference type="InterPro" id="IPR031680">
    <property type="entry name" value="Hepar_II_III_N"/>
</dbReference>
<protein>
    <submittedName>
        <fullName evidence="8">Putative heparinase superfamily protein</fullName>
    </submittedName>
</protein>
<dbReference type="Pfam" id="PF07940">
    <property type="entry name" value="Hepar_II_III_C"/>
    <property type="match status" value="1"/>
</dbReference>
<evidence type="ECO:0000313" key="10">
    <source>
        <dbReference type="Proteomes" id="UP000294958"/>
    </source>
</evidence>
<keyword evidence="3" id="KW-0574">Periplasm</keyword>
<reference evidence="8 10" key="2">
    <citation type="submission" date="2019-03" db="EMBL/GenBank/DDBJ databases">
        <title>Genomic Encyclopedia of Type Strains, Phase IV (KMG-IV): sequencing the most valuable type-strain genomes for metagenomic binning, comparative biology and taxonomic classification.</title>
        <authorList>
            <person name="Goeker M."/>
        </authorList>
    </citation>
    <scope>NUCLEOTIDE SEQUENCE [LARGE SCALE GENOMIC DNA]</scope>
    <source>
        <strain evidence="8 10">DSM 11603</strain>
    </source>
</reference>
<dbReference type="HOGENOM" id="CLU_022012_3_0_5"/>
<dbReference type="GO" id="GO:0016829">
    <property type="term" value="F:lyase activity"/>
    <property type="evidence" value="ECO:0007669"/>
    <property type="project" value="UniProtKB-KW"/>
</dbReference>
<comment type="subcellular location">
    <subcellularLocation>
        <location evidence="1">Periplasm</location>
    </subcellularLocation>
</comment>
<accession>A0A011UW79</accession>
<evidence type="ECO:0000256" key="4">
    <source>
        <dbReference type="ARBA" id="ARBA00023239"/>
    </source>
</evidence>
<gene>
    <name evidence="7" type="ORF">BG36_08260</name>
    <name evidence="8" type="ORF">DES43_105136</name>
</gene>
<dbReference type="InterPro" id="IPR012480">
    <property type="entry name" value="Hepar_II_III_C"/>
</dbReference>
<keyword evidence="10" id="KW-1185">Reference proteome</keyword>
<dbReference type="GO" id="GO:0042597">
    <property type="term" value="C:periplasmic space"/>
    <property type="evidence" value="ECO:0007669"/>
    <property type="project" value="UniProtKB-SubCell"/>
</dbReference>
<sequence length="544" mass="60795">MLTRMRLYGETLRHLRPIQIYGRLWFRMVRPRPDLRAPPSQRLQTGQWVMPARRRQSQTGAEEFRFLNETRSLPRHGWDDPELSKLWRYNLHYFDDLNAEGAQGRAQWHRTLIGRWVEENPPGKGSGWEPYPVSLRIVNWVKWALAGSELSPQALHSLAVQARWLTQRLEYHLLGNHLFANAKALVFAGCFFEGAEAENWLSIGLRILQREVPEQILADGGHFELSTMYHALALEDMLDLINVMRCAGLPVPALWADRISPMRNWLAAMCHPDGEISFFNDAAIGMAPSPAELEHYGVRLGFPPLGGIRDGCTLLKDSGYIRLQNARAVALLDVARVGPDYLPGHAHADTLSFELSVDRRRVIVNSGTSVYGTGPERLRQRGTAAHNTVMVDGQDSSEVWSGFRVARRASPHGLSLRQEGGRHIVTCAHDGYARLSGRPRHRRTLILEDDSLVVSDTVDGLCRHAEALFHFHPGCTAAISGGGRSGSVSAGSVPVLCWQLRTGTARVEPSSWHPEFGSGEPTHRLVIGLVEGRSEIAFRWAAAD</sequence>
<name>A0A011UW79_9HYPH</name>
<evidence type="ECO:0000313" key="8">
    <source>
        <dbReference type="EMBL" id="TDR36469.1"/>
    </source>
</evidence>
<dbReference type="PANTHER" id="PTHR39210">
    <property type="entry name" value="HEPARIN-SULFATE LYASE"/>
    <property type="match status" value="1"/>
</dbReference>
<dbReference type="eggNOG" id="COG5360">
    <property type="taxonomic scope" value="Bacteria"/>
</dbReference>
<evidence type="ECO:0000256" key="1">
    <source>
        <dbReference type="ARBA" id="ARBA00004418"/>
    </source>
</evidence>
<organism evidence="7 9">
    <name type="scientific">Aquamicrobium defluvii</name>
    <dbReference type="NCBI Taxonomy" id="69279"/>
    <lineage>
        <taxon>Bacteria</taxon>
        <taxon>Pseudomonadati</taxon>
        <taxon>Pseudomonadota</taxon>
        <taxon>Alphaproteobacteria</taxon>
        <taxon>Hyphomicrobiales</taxon>
        <taxon>Phyllobacteriaceae</taxon>
        <taxon>Aquamicrobium</taxon>
    </lineage>
</organism>